<feature type="compositionally biased region" description="Polar residues" evidence="3">
    <location>
        <begin position="261"/>
        <end position="274"/>
    </location>
</feature>
<dbReference type="Proteomes" id="UP000124292">
    <property type="component" value="Genome"/>
</dbReference>
<gene>
    <name evidence="7" type="ORF">JM2</name>
</gene>
<dbReference type="PANTHER" id="PTHR11481:SF64">
    <property type="entry name" value="FC RECEPTOR-LIKE PROTEIN 4"/>
    <property type="match status" value="1"/>
</dbReference>
<dbReference type="GO" id="GO:0007166">
    <property type="term" value="P:cell surface receptor signaling pathway"/>
    <property type="evidence" value="ECO:0007669"/>
    <property type="project" value="TreeGrafter"/>
</dbReference>
<evidence type="ECO:0000313" key="7">
    <source>
        <dbReference type="EMBL" id="AEW87697.1"/>
    </source>
</evidence>
<dbReference type="GO" id="GO:0006955">
    <property type="term" value="P:immune response"/>
    <property type="evidence" value="ECO:0007669"/>
    <property type="project" value="TreeGrafter"/>
</dbReference>
<dbReference type="KEGG" id="vg:3416434"/>
<evidence type="ECO:0000256" key="1">
    <source>
        <dbReference type="ARBA" id="ARBA00022729"/>
    </source>
</evidence>
<dbReference type="InterPro" id="IPR007110">
    <property type="entry name" value="Ig-like_dom"/>
</dbReference>
<dbReference type="RefSeq" id="YP_238305.1">
    <property type="nucleotide sequence ID" value="NC_007016.1"/>
</dbReference>
<evidence type="ECO:0000256" key="3">
    <source>
        <dbReference type="SAM" id="MobiDB-lite"/>
    </source>
</evidence>
<dbReference type="EMBL" id="JN885137">
    <property type="protein sequence ID" value="AEW87697.1"/>
    <property type="molecule type" value="Genomic_DNA"/>
</dbReference>
<dbReference type="GeneID" id="3416434"/>
<dbReference type="Gene3D" id="2.60.40.10">
    <property type="entry name" value="Immunoglobulins"/>
    <property type="match status" value="1"/>
</dbReference>
<dbReference type="Proteomes" id="UP000133219">
    <property type="component" value="Segment"/>
</dbReference>
<dbReference type="InterPro" id="IPR013783">
    <property type="entry name" value="Ig-like_fold"/>
</dbReference>
<proteinExistence type="predicted"/>
<dbReference type="PANTHER" id="PTHR11481">
    <property type="entry name" value="IMMUNOGLOBULIN FC RECEPTOR"/>
    <property type="match status" value="1"/>
</dbReference>
<reference evidence="8 9" key="1">
    <citation type="journal article" date="2013" name="J. Virol.">
        <title>Genomic characterization of Japanese macaque rhadinovirus, a novel herpesvirus isolated from a nonhuman primate with a spontaneous inflammatory demyelinating disease.</title>
        <authorList>
            <person name="Estep R.D."/>
            <person name="Hansen S.G."/>
            <person name="Rogers K.S."/>
            <person name="Axthelm M.K."/>
            <person name="Wong S.W."/>
        </authorList>
    </citation>
    <scope>NUCLEOTIDE SEQUENCE [LARGE SCALE GENOMIC DNA]</scope>
    <source>
        <strain evidence="7">12E2</strain>
        <strain evidence="6">3A1</strain>
    </source>
</reference>
<keyword evidence="1" id="KW-0732">Signal</keyword>
<keyword evidence="4" id="KW-1133">Transmembrane helix</keyword>
<dbReference type="InterPro" id="IPR050488">
    <property type="entry name" value="Ig_Fc_receptor"/>
</dbReference>
<evidence type="ECO:0000256" key="4">
    <source>
        <dbReference type="SAM" id="Phobius"/>
    </source>
</evidence>
<evidence type="ECO:0000256" key="2">
    <source>
        <dbReference type="ARBA" id="ARBA00023157"/>
    </source>
</evidence>
<evidence type="ECO:0000313" key="8">
    <source>
        <dbReference type="Proteomes" id="UP000124292"/>
    </source>
</evidence>
<dbReference type="GO" id="GO:0004888">
    <property type="term" value="F:transmembrane signaling receptor activity"/>
    <property type="evidence" value="ECO:0007669"/>
    <property type="project" value="TreeGrafter"/>
</dbReference>
<name>G9JMI0_9GAMA</name>
<dbReference type="EMBL" id="JN885136">
    <property type="protein sequence ID" value="AEW87527.1"/>
    <property type="molecule type" value="Genomic_DNA"/>
</dbReference>
<keyword evidence="2" id="KW-1015">Disulfide bond</keyword>
<dbReference type="PROSITE" id="PS50835">
    <property type="entry name" value="IG_LIKE"/>
    <property type="match status" value="1"/>
</dbReference>
<evidence type="ECO:0000313" key="6">
    <source>
        <dbReference type="EMBL" id="AEW87527.1"/>
    </source>
</evidence>
<feature type="transmembrane region" description="Helical" evidence="4">
    <location>
        <begin position="224"/>
        <end position="250"/>
    </location>
</feature>
<feature type="domain" description="Ig-like" evidence="5">
    <location>
        <begin position="19"/>
        <end position="98"/>
    </location>
</feature>
<sequence length="425" mass="48737">MFVLLIFILLQPASLELLPAKLTAVPTWCPPHPGDTYLLTCRGTSTARDQRSTQWFRNNTLMHGSNFYGRLVSVTPNSTISDWYACQTKTTTRSNSIDFRVRSSRLTLQERCSSYGYSNANNTRVLRCYSGGNVTLRNVVFHLNGTAVINGTTTDIYTFVLTEKTGGTYYCSAFIGTEKLYSQKINVFFTSFTFKHTDNVQNGSEFNKTEQIQQTANVQHTANYVVFSVPVFSIGVLTGIAISLIMCWLFTLRCNKNSESSNNRHAHQTSYIQPSHNQHSHTSESTTHTYRNDHQEESIEELPNQHTRKTNSCQTVLLEVKNVAFDGPQGNLHNTNDEVMEQYDDVVVENIEQTSYDNNIEQMDYSDIIRPNFNYYSGLILEEVDEVFYNELANQYHGLILENLDHDEYNHLNKLNMIEQYDWLE</sequence>
<keyword evidence="4" id="KW-0812">Transmembrane</keyword>
<feature type="region of interest" description="Disordered" evidence="3">
    <location>
        <begin position="261"/>
        <end position="308"/>
    </location>
</feature>
<protein>
    <submittedName>
        <fullName evidence="7">JM2</fullName>
    </submittedName>
</protein>
<keyword evidence="4" id="KW-0472">Membrane</keyword>
<accession>G9JMI0</accession>
<evidence type="ECO:0000259" key="5">
    <source>
        <dbReference type="PROSITE" id="PS50835"/>
    </source>
</evidence>
<organism evidence="7 8">
    <name type="scientific">Macaca fuscata rhadinovirus</name>
    <dbReference type="NCBI Taxonomy" id="272551"/>
    <lineage>
        <taxon>Viruses</taxon>
        <taxon>Duplodnaviria</taxon>
        <taxon>Heunggongvirae</taxon>
        <taxon>Peploviricota</taxon>
        <taxon>Herviviricetes</taxon>
        <taxon>Herpesvirales</taxon>
        <taxon>Orthoherpesviridae</taxon>
        <taxon>Gammaherpesvirinae</taxon>
        <taxon>Rhadinovirus</taxon>
        <taxon>Rhadinovirus macacinegamma11</taxon>
        <taxon>macacine gammaherpesvirus 11</taxon>
    </lineage>
</organism>
<evidence type="ECO:0000313" key="9">
    <source>
        <dbReference type="Proteomes" id="UP000133219"/>
    </source>
</evidence>